<comment type="similarity">
    <text evidence="3">In the N-terminal section; belongs to the PMEI family.</text>
</comment>
<reference evidence="10" key="1">
    <citation type="submission" date="2023-10" db="EMBL/GenBank/DDBJ databases">
        <title>Chromosome-level genome of the transformable northern wattle, Acacia crassicarpa.</title>
        <authorList>
            <person name="Massaro I."/>
            <person name="Sinha N.R."/>
            <person name="Poethig S."/>
            <person name="Leichty A.R."/>
        </authorList>
    </citation>
    <scope>NUCLEOTIDE SEQUENCE</scope>
    <source>
        <strain evidence="10">Acra3RX</strain>
        <tissue evidence="10">Leaf</tissue>
    </source>
</reference>
<dbReference type="InterPro" id="IPR035513">
    <property type="entry name" value="Invertase/methylesterase_inhib"/>
</dbReference>
<dbReference type="Pfam" id="PF04043">
    <property type="entry name" value="PMEI"/>
    <property type="match status" value="1"/>
</dbReference>
<proteinExistence type="inferred from homology"/>
<keyword evidence="11" id="KW-1185">Reference proteome</keyword>
<evidence type="ECO:0000256" key="1">
    <source>
        <dbReference type="ARBA" id="ARBA00004191"/>
    </source>
</evidence>
<dbReference type="Pfam" id="PF01095">
    <property type="entry name" value="Pectinesterase"/>
    <property type="match status" value="1"/>
</dbReference>
<dbReference type="SUPFAM" id="SSF101148">
    <property type="entry name" value="Plant invertase/pectin methylesterase inhibitor"/>
    <property type="match status" value="1"/>
</dbReference>
<comment type="caution">
    <text evidence="10">The sequence shown here is derived from an EMBL/GenBank/DDBJ whole genome shotgun (WGS) entry which is preliminary data.</text>
</comment>
<evidence type="ECO:0000259" key="9">
    <source>
        <dbReference type="SMART" id="SM00856"/>
    </source>
</evidence>
<feature type="signal peptide" evidence="8">
    <location>
        <begin position="1"/>
        <end position="25"/>
    </location>
</feature>
<evidence type="ECO:0000256" key="7">
    <source>
        <dbReference type="ARBA" id="ARBA00023085"/>
    </source>
</evidence>
<evidence type="ECO:0000256" key="2">
    <source>
        <dbReference type="ARBA" id="ARBA00005184"/>
    </source>
</evidence>
<dbReference type="Gene3D" id="1.20.140.40">
    <property type="entry name" value="Invertase/pectin methylesterase inhibitor family protein"/>
    <property type="match status" value="1"/>
</dbReference>
<comment type="similarity">
    <text evidence="4">In the C-terminal section; belongs to the pectinesterase family.</text>
</comment>
<evidence type="ECO:0000313" key="11">
    <source>
        <dbReference type="Proteomes" id="UP001293593"/>
    </source>
</evidence>
<dbReference type="NCBIfam" id="TIGR01614">
    <property type="entry name" value="PME_inhib"/>
    <property type="match status" value="1"/>
</dbReference>
<evidence type="ECO:0000256" key="4">
    <source>
        <dbReference type="ARBA" id="ARBA00007786"/>
    </source>
</evidence>
<sequence length="562" mass="62588">MTSNIIVLTMAFMILLLFLPSLASAESLSPATLCHLTPEPPYCTSLLPPQNTTIHDSCRFSLLHSLLRARKFLNSLDLLLQRRSSLSAVVVADLEDCWTLADLNVDFLSTSLRILKYAAGFLSNIEVESVQTMLSAVLTNHETCLDGLQDTAASSHRGLVTGGLFLPLFDDKKLYKVSLSLFTKGWVHTSKQKPQLSWHQPPRMQVVFKNGHSPLAMSSRTRAIFESASGRKLNSAFAAPHMALVKDIVTVSKDGRGNFTTINDALSAAPNKSSSSKGYFLIYVAAGVYEEYVSIDKKKTNLMMIGDGINRTIISGNRSHGDGCQTFRSATFVVHGKGFVGVNITFRNTAGPEKYQAVAVRNSANLSVFYSCSFEGYQDTLYAHSMKQFYRDCDIYGTVDFICGNAAAVFQNCNIYVRKPMMKQFNSITAQSRDSHDQSTGFSIHNCTIRAAEDLTGIKTYLGRPWKPFSRTVYMESFMNSIIDSAGWHVWENDKENRLNNLYYAEYNNLGPGSNTSHRVLWKGYHVINYSIAVNFTISKFLSGNDWLPRTGVPYNSHLINL</sequence>
<evidence type="ECO:0000313" key="10">
    <source>
        <dbReference type="EMBL" id="KAK4273232.1"/>
    </source>
</evidence>
<dbReference type="AlphaFoldDB" id="A0AAE1MMA6"/>
<dbReference type="InterPro" id="IPR000070">
    <property type="entry name" value="Pectinesterase_cat"/>
</dbReference>
<dbReference type="InterPro" id="IPR012334">
    <property type="entry name" value="Pectin_lyas_fold"/>
</dbReference>
<dbReference type="GO" id="GO:0030599">
    <property type="term" value="F:pectinesterase activity"/>
    <property type="evidence" value="ECO:0007669"/>
    <property type="project" value="InterPro"/>
</dbReference>
<dbReference type="FunFam" id="2.160.20.10:FF:000001">
    <property type="entry name" value="Pectinesterase"/>
    <property type="match status" value="1"/>
</dbReference>
<keyword evidence="6" id="KW-0378">Hydrolase</keyword>
<comment type="pathway">
    <text evidence="2">Glycan metabolism; pectin degradation; 2-dehydro-3-deoxy-D-gluconate from pectin: step 1/5.</text>
</comment>
<comment type="subcellular location">
    <subcellularLocation>
        <location evidence="1">Secreted</location>
        <location evidence="1">Cell wall</location>
    </subcellularLocation>
</comment>
<dbReference type="InterPro" id="IPR011050">
    <property type="entry name" value="Pectin_lyase_fold/virulence"/>
</dbReference>
<keyword evidence="8" id="KW-0732">Signal</keyword>
<dbReference type="InterPro" id="IPR006501">
    <property type="entry name" value="Pectinesterase_inhib_dom"/>
</dbReference>
<keyword evidence="5" id="KW-0964">Secreted</keyword>
<dbReference type="Gene3D" id="2.160.20.10">
    <property type="entry name" value="Single-stranded right-handed beta-helix, Pectin lyase-like"/>
    <property type="match status" value="1"/>
</dbReference>
<accession>A0AAE1MMA6</accession>
<feature type="chain" id="PRO_5042023586" description="Pectinesterase inhibitor domain-containing protein" evidence="8">
    <location>
        <begin position="26"/>
        <end position="562"/>
    </location>
</feature>
<dbReference type="Proteomes" id="UP001293593">
    <property type="component" value="Unassembled WGS sequence"/>
</dbReference>
<gene>
    <name evidence="10" type="ORF">QN277_021673</name>
</gene>
<protein>
    <recommendedName>
        <fullName evidence="9">Pectinesterase inhibitor domain-containing protein</fullName>
    </recommendedName>
</protein>
<dbReference type="GO" id="GO:0004857">
    <property type="term" value="F:enzyme inhibitor activity"/>
    <property type="evidence" value="ECO:0007669"/>
    <property type="project" value="InterPro"/>
</dbReference>
<feature type="domain" description="Pectinesterase inhibitor" evidence="9">
    <location>
        <begin position="25"/>
        <end position="181"/>
    </location>
</feature>
<evidence type="ECO:0000256" key="6">
    <source>
        <dbReference type="ARBA" id="ARBA00022801"/>
    </source>
</evidence>
<dbReference type="GO" id="GO:0042545">
    <property type="term" value="P:cell wall modification"/>
    <property type="evidence" value="ECO:0007669"/>
    <property type="project" value="InterPro"/>
</dbReference>
<dbReference type="CDD" id="cd15798">
    <property type="entry name" value="PMEI-like_3"/>
    <property type="match status" value="1"/>
</dbReference>
<organism evidence="10 11">
    <name type="scientific">Acacia crassicarpa</name>
    <name type="common">northern wattle</name>
    <dbReference type="NCBI Taxonomy" id="499986"/>
    <lineage>
        <taxon>Eukaryota</taxon>
        <taxon>Viridiplantae</taxon>
        <taxon>Streptophyta</taxon>
        <taxon>Embryophyta</taxon>
        <taxon>Tracheophyta</taxon>
        <taxon>Spermatophyta</taxon>
        <taxon>Magnoliopsida</taxon>
        <taxon>eudicotyledons</taxon>
        <taxon>Gunneridae</taxon>
        <taxon>Pentapetalae</taxon>
        <taxon>rosids</taxon>
        <taxon>fabids</taxon>
        <taxon>Fabales</taxon>
        <taxon>Fabaceae</taxon>
        <taxon>Caesalpinioideae</taxon>
        <taxon>mimosoid clade</taxon>
        <taxon>Acacieae</taxon>
        <taxon>Acacia</taxon>
    </lineage>
</organism>
<dbReference type="EMBL" id="JAWXYG010000005">
    <property type="protein sequence ID" value="KAK4273232.1"/>
    <property type="molecule type" value="Genomic_DNA"/>
</dbReference>
<evidence type="ECO:0000256" key="5">
    <source>
        <dbReference type="ARBA" id="ARBA00022512"/>
    </source>
</evidence>
<evidence type="ECO:0000256" key="3">
    <source>
        <dbReference type="ARBA" id="ARBA00006027"/>
    </source>
</evidence>
<keyword evidence="7" id="KW-0063">Aspartyl esterase</keyword>
<dbReference type="PANTHER" id="PTHR31707">
    <property type="entry name" value="PECTINESTERASE"/>
    <property type="match status" value="1"/>
</dbReference>
<evidence type="ECO:0000256" key="8">
    <source>
        <dbReference type="SAM" id="SignalP"/>
    </source>
</evidence>
<dbReference type="SMART" id="SM00856">
    <property type="entry name" value="PMEI"/>
    <property type="match status" value="1"/>
</dbReference>
<name>A0AAE1MMA6_9FABA</name>
<dbReference type="SUPFAM" id="SSF51126">
    <property type="entry name" value="Pectin lyase-like"/>
    <property type="match status" value="1"/>
</dbReference>
<keyword evidence="5" id="KW-0134">Cell wall</keyword>